<protein>
    <submittedName>
        <fullName evidence="2">Uncharacterized protein</fullName>
    </submittedName>
</protein>
<feature type="transmembrane region" description="Helical" evidence="1">
    <location>
        <begin position="118"/>
        <end position="134"/>
    </location>
</feature>
<keyword evidence="3" id="KW-1185">Reference proteome</keyword>
<feature type="transmembrane region" description="Helical" evidence="1">
    <location>
        <begin position="154"/>
        <end position="172"/>
    </location>
</feature>
<organism evidence="2 3">
    <name type="scientific">Photobacterium chitinilyticum</name>
    <dbReference type="NCBI Taxonomy" id="2485123"/>
    <lineage>
        <taxon>Bacteria</taxon>
        <taxon>Pseudomonadati</taxon>
        <taxon>Pseudomonadota</taxon>
        <taxon>Gammaproteobacteria</taxon>
        <taxon>Vibrionales</taxon>
        <taxon>Vibrionaceae</taxon>
        <taxon>Photobacterium</taxon>
    </lineage>
</organism>
<evidence type="ECO:0000313" key="3">
    <source>
        <dbReference type="Proteomes" id="UP000287563"/>
    </source>
</evidence>
<accession>A0A444JQX3</accession>
<feature type="transmembrane region" description="Helical" evidence="1">
    <location>
        <begin position="21"/>
        <end position="46"/>
    </location>
</feature>
<name>A0A444JQX3_9GAMM</name>
<evidence type="ECO:0000313" key="2">
    <source>
        <dbReference type="EMBL" id="RWX55477.1"/>
    </source>
</evidence>
<dbReference type="EMBL" id="RJLM01000004">
    <property type="protein sequence ID" value="RWX55477.1"/>
    <property type="molecule type" value="Genomic_DNA"/>
</dbReference>
<dbReference type="AlphaFoldDB" id="A0A444JQX3"/>
<feature type="transmembrane region" description="Helical" evidence="1">
    <location>
        <begin position="199"/>
        <end position="218"/>
    </location>
</feature>
<feature type="transmembrane region" description="Helical" evidence="1">
    <location>
        <begin position="66"/>
        <end position="83"/>
    </location>
</feature>
<proteinExistence type="predicted"/>
<comment type="caution">
    <text evidence="2">The sequence shown here is derived from an EMBL/GenBank/DDBJ whole genome shotgun (WGS) entry which is preliminary data.</text>
</comment>
<keyword evidence="1" id="KW-1133">Transmembrane helix</keyword>
<reference evidence="2 3" key="1">
    <citation type="submission" date="2018-11" db="EMBL/GenBank/DDBJ databases">
        <title>Photobacterium sp. BEI247 sp. nov., a marine bacterium isolated from Yongle Blue Hole in the South China Sea.</title>
        <authorList>
            <person name="Wang X."/>
        </authorList>
    </citation>
    <scope>NUCLEOTIDE SEQUENCE [LARGE SCALE GENOMIC DNA]</scope>
    <source>
        <strain evidence="3">BEI247</strain>
    </source>
</reference>
<keyword evidence="1" id="KW-0472">Membrane</keyword>
<evidence type="ECO:0000256" key="1">
    <source>
        <dbReference type="SAM" id="Phobius"/>
    </source>
</evidence>
<sequence>MVLIMQSTLIKTESTQTEVQPLHPLIVSTAYFFGLALLLAFSALVIHLEVTQINGSIGEDSLVECLQEGYLLITAGLFAAVAIKRSELRGFAFLVSAFFFIILIRELDSLFDQIHHGFWKYPAWLLATIAIGYAHSHKETSIDPLTNYISHKSYSLMLAGIATLFIFARIYGMSDLWQGVMQESYIRSVKNLAEEGMELLAYSLIMFAAGWYCLPELLKKGK</sequence>
<feature type="transmembrane region" description="Helical" evidence="1">
    <location>
        <begin position="90"/>
        <end position="106"/>
    </location>
</feature>
<keyword evidence="1" id="KW-0812">Transmembrane</keyword>
<dbReference type="Proteomes" id="UP000287563">
    <property type="component" value="Unassembled WGS sequence"/>
</dbReference>
<gene>
    <name evidence="2" type="ORF">EDI28_13070</name>
</gene>